<keyword evidence="3" id="KW-0238">DNA-binding</keyword>
<dbReference type="SUPFAM" id="SSF53850">
    <property type="entry name" value="Periplasmic binding protein-like II"/>
    <property type="match status" value="1"/>
</dbReference>
<protein>
    <submittedName>
        <fullName evidence="6">LysR family transcriptional regulator</fullName>
    </submittedName>
</protein>
<keyword evidence="2" id="KW-0805">Transcription regulation</keyword>
<reference evidence="6 7" key="1">
    <citation type="journal article" date="2011" name="J. Bacteriol.">
        <title>Draft genome sequence of the polycyclic aromatic hydrocarbon-degrading, genetically engineered bioluminescent bioreporter Pseudomonas fluorescens HK44.</title>
        <authorList>
            <person name="Chauhan A."/>
            <person name="Layton A.C."/>
            <person name="Williams D.E."/>
            <person name="Smartt A.E."/>
            <person name="Ripp S."/>
            <person name="Karpinets T.V."/>
            <person name="Brown S.D."/>
            <person name="Sayler G.S."/>
        </authorList>
    </citation>
    <scope>NUCLEOTIDE SEQUENCE [LARGE SCALE GENOMIC DNA]</scope>
    <source>
        <strain evidence="6 7">HK44</strain>
    </source>
</reference>
<evidence type="ECO:0000313" key="6">
    <source>
        <dbReference type="EMBL" id="EXF93075.1"/>
    </source>
</evidence>
<dbReference type="PROSITE" id="PS50931">
    <property type="entry name" value="HTH_LYSR"/>
    <property type="match status" value="1"/>
</dbReference>
<dbReference type="PRINTS" id="PR00039">
    <property type="entry name" value="HTHLYSR"/>
</dbReference>
<dbReference type="SUPFAM" id="SSF46785">
    <property type="entry name" value="Winged helix' DNA-binding domain"/>
    <property type="match status" value="1"/>
</dbReference>
<evidence type="ECO:0000313" key="7">
    <source>
        <dbReference type="Proteomes" id="UP000022611"/>
    </source>
</evidence>
<dbReference type="InterPro" id="IPR036390">
    <property type="entry name" value="WH_DNA-bd_sf"/>
</dbReference>
<dbReference type="InterPro" id="IPR005119">
    <property type="entry name" value="LysR_subst-bd"/>
</dbReference>
<dbReference type="OrthoDB" id="9813056at2"/>
<proteinExistence type="inferred from homology"/>
<dbReference type="EMBL" id="AFOY02000015">
    <property type="protein sequence ID" value="EXF93075.1"/>
    <property type="molecule type" value="Genomic_DNA"/>
</dbReference>
<name>A0A010SJ42_PSEFL</name>
<dbReference type="PANTHER" id="PTHR30537:SF1">
    <property type="entry name" value="HTH-TYPE TRANSCRIPTIONAL REGULATOR PGRR"/>
    <property type="match status" value="1"/>
</dbReference>
<dbReference type="HOGENOM" id="CLU_039613_16_1_6"/>
<sequence length="297" mass="32985">MSRANLNDLQAFVVITREGSFTRAAAQLGVSQSALSHTMRALEARLGVRLLTRTTRSVSPTEAGQRLYLSMAPRFEEIELELAAVSEFRDTPAGNVRISASEHAANNILWPKLLKVLPDYPDIKVEITVDYALSDIVAQRYDAGVRLGDQVAKDMIAVPVGPQLRMTVVGSPEYFKRRLPPKVPGDLAEHSCINLRLPTHGSLLQWDFEKDGHELKARVEGQWTFNSSLPILRAAVAGCGLGFLPEDMVAKELADGSLVRVLEDWCQPFPGYHLYYPNRREHSSAFGIVVDALRHTR</sequence>
<dbReference type="Gene3D" id="1.10.10.10">
    <property type="entry name" value="Winged helix-like DNA-binding domain superfamily/Winged helix DNA-binding domain"/>
    <property type="match status" value="1"/>
</dbReference>
<dbReference type="FunFam" id="3.40.190.290:FF:000012">
    <property type="entry name" value="Transcriptional regulator, LysR family"/>
    <property type="match status" value="1"/>
</dbReference>
<evidence type="ECO:0000256" key="4">
    <source>
        <dbReference type="ARBA" id="ARBA00023163"/>
    </source>
</evidence>
<dbReference type="Gene3D" id="3.40.190.290">
    <property type="match status" value="1"/>
</dbReference>
<dbReference type="RefSeq" id="WP_019690695.1">
    <property type="nucleotide sequence ID" value="NZ_AFOY02000015.1"/>
</dbReference>
<dbReference type="Pfam" id="PF00126">
    <property type="entry name" value="HTH_1"/>
    <property type="match status" value="1"/>
</dbReference>
<dbReference type="Proteomes" id="UP000022611">
    <property type="component" value="Unassembled WGS sequence"/>
</dbReference>
<comment type="similarity">
    <text evidence="1">Belongs to the LysR transcriptional regulatory family.</text>
</comment>
<feature type="domain" description="HTH lysR-type" evidence="5">
    <location>
        <begin position="1"/>
        <end position="61"/>
    </location>
</feature>
<comment type="caution">
    <text evidence="6">The sequence shown here is derived from an EMBL/GenBank/DDBJ whole genome shotgun (WGS) entry which is preliminary data.</text>
</comment>
<evidence type="ECO:0000256" key="3">
    <source>
        <dbReference type="ARBA" id="ARBA00023125"/>
    </source>
</evidence>
<dbReference type="GO" id="GO:0006351">
    <property type="term" value="P:DNA-templated transcription"/>
    <property type="evidence" value="ECO:0007669"/>
    <property type="project" value="TreeGrafter"/>
</dbReference>
<dbReference type="InterPro" id="IPR058163">
    <property type="entry name" value="LysR-type_TF_proteobact-type"/>
</dbReference>
<evidence type="ECO:0000256" key="1">
    <source>
        <dbReference type="ARBA" id="ARBA00009437"/>
    </source>
</evidence>
<gene>
    <name evidence="6" type="ORF">HK44_005110</name>
</gene>
<dbReference type="FunFam" id="1.10.10.10:FF:000001">
    <property type="entry name" value="LysR family transcriptional regulator"/>
    <property type="match status" value="1"/>
</dbReference>
<dbReference type="AlphaFoldDB" id="A0A010SJ42"/>
<dbReference type="eggNOG" id="COG0583">
    <property type="taxonomic scope" value="Bacteria"/>
</dbReference>
<dbReference type="CDD" id="cd08474">
    <property type="entry name" value="PBP2_CrgA_like_5"/>
    <property type="match status" value="1"/>
</dbReference>
<dbReference type="InterPro" id="IPR036388">
    <property type="entry name" value="WH-like_DNA-bd_sf"/>
</dbReference>
<evidence type="ECO:0000259" key="5">
    <source>
        <dbReference type="PROSITE" id="PS50931"/>
    </source>
</evidence>
<dbReference type="Pfam" id="PF03466">
    <property type="entry name" value="LysR_substrate"/>
    <property type="match status" value="1"/>
</dbReference>
<dbReference type="GO" id="GO:0043565">
    <property type="term" value="F:sequence-specific DNA binding"/>
    <property type="evidence" value="ECO:0007669"/>
    <property type="project" value="TreeGrafter"/>
</dbReference>
<dbReference type="InterPro" id="IPR000847">
    <property type="entry name" value="LysR_HTH_N"/>
</dbReference>
<evidence type="ECO:0000256" key="2">
    <source>
        <dbReference type="ARBA" id="ARBA00023015"/>
    </source>
</evidence>
<dbReference type="GO" id="GO:0003700">
    <property type="term" value="F:DNA-binding transcription factor activity"/>
    <property type="evidence" value="ECO:0007669"/>
    <property type="project" value="InterPro"/>
</dbReference>
<organism evidence="6 7">
    <name type="scientific">Pseudomonas fluorescens HK44</name>
    <dbReference type="NCBI Taxonomy" id="1042209"/>
    <lineage>
        <taxon>Bacteria</taxon>
        <taxon>Pseudomonadati</taxon>
        <taxon>Pseudomonadota</taxon>
        <taxon>Gammaproteobacteria</taxon>
        <taxon>Pseudomonadales</taxon>
        <taxon>Pseudomonadaceae</taxon>
        <taxon>Pseudomonas</taxon>
    </lineage>
</organism>
<accession>A0A010SJ42</accession>
<keyword evidence="4" id="KW-0804">Transcription</keyword>
<dbReference type="PATRIC" id="fig|1042209.11.peg.3385"/>
<dbReference type="PANTHER" id="PTHR30537">
    <property type="entry name" value="HTH-TYPE TRANSCRIPTIONAL REGULATOR"/>
    <property type="match status" value="1"/>
</dbReference>